<evidence type="ECO:0000256" key="1">
    <source>
        <dbReference type="ARBA" id="ARBA00022741"/>
    </source>
</evidence>
<accession>A0A1D4JAQ0</accession>
<reference evidence="4 6" key="2">
    <citation type="submission" date="2016-09" db="EMBL/GenBank/DDBJ databases">
        <authorList>
            <consortium name="Pathogen Informatics"/>
            <person name="Sun Q."/>
            <person name="Inoue M."/>
        </authorList>
    </citation>
    <scope>NUCLEOTIDE SEQUENCE [LARGE SCALE GENOMIC DNA]</scope>
    <source>
        <strain evidence="4 6">82C</strain>
    </source>
</reference>
<dbReference type="OrthoDB" id="9791546at2"/>
<keyword evidence="1" id="KW-0547">Nucleotide-binding</keyword>
<dbReference type="InterPro" id="IPR003439">
    <property type="entry name" value="ABC_transporter-like_ATP-bd"/>
</dbReference>
<dbReference type="GO" id="GO:0005524">
    <property type="term" value="F:ATP binding"/>
    <property type="evidence" value="ECO:0007669"/>
    <property type="project" value="UniProtKB-KW"/>
</dbReference>
<dbReference type="GO" id="GO:0016887">
    <property type="term" value="F:ATP hydrolysis activity"/>
    <property type="evidence" value="ECO:0007669"/>
    <property type="project" value="InterPro"/>
</dbReference>
<dbReference type="PROSITE" id="PS50893">
    <property type="entry name" value="ABC_TRANSPORTER_2"/>
    <property type="match status" value="1"/>
</dbReference>
<dbReference type="InterPro" id="IPR027417">
    <property type="entry name" value="P-loop_NTPase"/>
</dbReference>
<sequence>MLQIKNVSIIKGQTTIFQDLNLNFQLGKSYSLIGYSGSGKSTLLNCIAGFERLNSGEILFSNKKLITNRNFYKSTLGYLFQNYGLIDNATIDANLDIGLAYKRYPKKQKLKLKTKLLEEMQVHAELSRKISTLSGGEQLRIALIRLLLKQPSIILADEPTGSVDKDNSNLIIDKLLNALDEKKIIIIATHDLAIAQKCDECIRIEDLK</sequence>
<organism evidence="5 7">
    <name type="scientific">Staphylococcus caeli</name>
    <dbReference type="NCBI Taxonomy" id="2201815"/>
    <lineage>
        <taxon>Bacteria</taxon>
        <taxon>Bacillati</taxon>
        <taxon>Bacillota</taxon>
        <taxon>Bacilli</taxon>
        <taxon>Bacillales</taxon>
        <taxon>Staphylococcaceae</taxon>
        <taxon>Staphylococcus</taxon>
    </lineage>
</organism>
<dbReference type="Gene3D" id="3.40.50.300">
    <property type="entry name" value="P-loop containing nucleotide triphosphate hydrolases"/>
    <property type="match status" value="1"/>
</dbReference>
<dbReference type="Proteomes" id="UP000095768">
    <property type="component" value="Unassembled WGS sequence"/>
</dbReference>
<keyword evidence="2 5" id="KW-0067">ATP-binding</keyword>
<dbReference type="SUPFAM" id="SSF52540">
    <property type="entry name" value="P-loop containing nucleoside triphosphate hydrolases"/>
    <property type="match status" value="1"/>
</dbReference>
<dbReference type="SMART" id="SM00382">
    <property type="entry name" value="AAA"/>
    <property type="match status" value="1"/>
</dbReference>
<dbReference type="EC" id="3.6.3.-" evidence="5"/>
<dbReference type="PANTHER" id="PTHR42798:SF4">
    <property type="entry name" value="ABC TRANSPORTER DOMAIN-CONTAINING PROTEIN"/>
    <property type="match status" value="1"/>
</dbReference>
<keyword evidence="6" id="KW-1185">Reference proteome</keyword>
<dbReference type="EMBL" id="FMPI01000002">
    <property type="protein sequence ID" value="SCS40335.1"/>
    <property type="molecule type" value="Genomic_DNA"/>
</dbReference>
<dbReference type="Pfam" id="PF00005">
    <property type="entry name" value="ABC_tran"/>
    <property type="match status" value="1"/>
</dbReference>
<evidence type="ECO:0000313" key="4">
    <source>
        <dbReference type="EMBL" id="SCS40335.1"/>
    </source>
</evidence>
<evidence type="ECO:0000313" key="6">
    <source>
        <dbReference type="Proteomes" id="UP000095412"/>
    </source>
</evidence>
<reference evidence="5 7" key="1">
    <citation type="submission" date="2016-09" db="EMBL/GenBank/DDBJ databases">
        <authorList>
            <consortium name="Pathogen Informatics"/>
        </authorList>
    </citation>
    <scope>NUCLEOTIDE SEQUENCE [LARGE SCALE GENOMIC DNA]</scope>
    <source>
        <strain evidence="5 7">82B</strain>
    </source>
</reference>
<keyword evidence="5" id="KW-0378">Hydrolase</keyword>
<evidence type="ECO:0000313" key="7">
    <source>
        <dbReference type="Proteomes" id="UP000095768"/>
    </source>
</evidence>
<evidence type="ECO:0000256" key="2">
    <source>
        <dbReference type="ARBA" id="ARBA00022840"/>
    </source>
</evidence>
<dbReference type="RefSeq" id="WP_069994572.1">
    <property type="nucleotide sequence ID" value="NZ_FMPG01000002.1"/>
</dbReference>
<dbReference type="Proteomes" id="UP000095412">
    <property type="component" value="Unassembled WGS sequence"/>
</dbReference>
<gene>
    <name evidence="5" type="primary">macB_1</name>
    <name evidence="5" type="ORF">SAMEA2297795_00757</name>
    <name evidence="4" type="ORF">SAMEA2297796_00434</name>
</gene>
<name>A0A1D4JAQ0_9STAP</name>
<proteinExistence type="predicted"/>
<evidence type="ECO:0000259" key="3">
    <source>
        <dbReference type="PROSITE" id="PS50893"/>
    </source>
</evidence>
<protein>
    <submittedName>
        <fullName evidence="5">ABC transporter ATP-binding protein</fullName>
        <ecNumber evidence="5">3.6.3.-</ecNumber>
    </submittedName>
</protein>
<dbReference type="InterPro" id="IPR003593">
    <property type="entry name" value="AAA+_ATPase"/>
</dbReference>
<evidence type="ECO:0000313" key="5">
    <source>
        <dbReference type="EMBL" id="SCS58698.1"/>
    </source>
</evidence>
<dbReference type="PANTHER" id="PTHR42798">
    <property type="entry name" value="LIPOPROTEIN-RELEASING SYSTEM ATP-BINDING PROTEIN LOLD"/>
    <property type="match status" value="1"/>
</dbReference>
<dbReference type="AlphaFoldDB" id="A0A1D4JAQ0"/>
<feature type="domain" description="ABC transporter" evidence="3">
    <location>
        <begin position="2"/>
        <end position="207"/>
    </location>
</feature>
<dbReference type="EMBL" id="FMPG01000002">
    <property type="protein sequence ID" value="SCS58698.1"/>
    <property type="molecule type" value="Genomic_DNA"/>
</dbReference>